<evidence type="ECO:0000313" key="4">
    <source>
        <dbReference type="WBParaSite" id="SVE_0340300.1"/>
    </source>
</evidence>
<feature type="chain" id="PRO_5005329301" evidence="2">
    <location>
        <begin position="24"/>
        <end position="173"/>
    </location>
</feature>
<accession>A0A0K0F3L9</accession>
<sequence length="173" mass="20243">MNFKSKIFKTLFLVLSTTVFTNCFYLECFGPQNKKGYCYLYLNPCEEVFQKKICSYLPATEKYYVEKKLYDSTWFPGALIAAEFGLRRCLDQYFMKYLCSECGYGKRCRRRIFLRLITPQNKDNNSHRGSYTGCGRSHSPCRRNSISRRRGSSLTREGSIGRRRSSSPNRKGE</sequence>
<dbReference type="Proteomes" id="UP000035680">
    <property type="component" value="Unassembled WGS sequence"/>
</dbReference>
<evidence type="ECO:0000256" key="2">
    <source>
        <dbReference type="SAM" id="SignalP"/>
    </source>
</evidence>
<protein>
    <submittedName>
        <fullName evidence="4">Lipoprotein</fullName>
    </submittedName>
</protein>
<feature type="compositionally biased region" description="Basic residues" evidence="1">
    <location>
        <begin position="139"/>
        <end position="151"/>
    </location>
</feature>
<dbReference type="AlphaFoldDB" id="A0A0K0F3L9"/>
<keyword evidence="2" id="KW-0732">Signal</keyword>
<keyword evidence="3" id="KW-1185">Reference proteome</keyword>
<feature type="region of interest" description="Disordered" evidence="1">
    <location>
        <begin position="124"/>
        <end position="173"/>
    </location>
</feature>
<organism evidence="3 4">
    <name type="scientific">Strongyloides venezuelensis</name>
    <name type="common">Threadworm</name>
    <dbReference type="NCBI Taxonomy" id="75913"/>
    <lineage>
        <taxon>Eukaryota</taxon>
        <taxon>Metazoa</taxon>
        <taxon>Ecdysozoa</taxon>
        <taxon>Nematoda</taxon>
        <taxon>Chromadorea</taxon>
        <taxon>Rhabditida</taxon>
        <taxon>Tylenchina</taxon>
        <taxon>Panagrolaimomorpha</taxon>
        <taxon>Strongyloidoidea</taxon>
        <taxon>Strongyloididae</taxon>
        <taxon>Strongyloides</taxon>
    </lineage>
</organism>
<evidence type="ECO:0000313" key="3">
    <source>
        <dbReference type="Proteomes" id="UP000035680"/>
    </source>
</evidence>
<dbReference type="WBParaSite" id="SVE_0340300.1">
    <property type="protein sequence ID" value="SVE_0340300.1"/>
    <property type="gene ID" value="SVE_0340300"/>
</dbReference>
<name>A0A0K0F3L9_STRVS</name>
<reference evidence="4" key="2">
    <citation type="submission" date="2015-08" db="UniProtKB">
        <authorList>
            <consortium name="WormBaseParasite"/>
        </authorList>
    </citation>
    <scope>IDENTIFICATION</scope>
</reference>
<reference evidence="3" key="1">
    <citation type="submission" date="2014-07" db="EMBL/GenBank/DDBJ databases">
        <authorList>
            <person name="Martin A.A"/>
            <person name="De Silva N."/>
        </authorList>
    </citation>
    <scope>NUCLEOTIDE SEQUENCE</scope>
</reference>
<evidence type="ECO:0000256" key="1">
    <source>
        <dbReference type="SAM" id="MobiDB-lite"/>
    </source>
</evidence>
<proteinExistence type="predicted"/>
<feature type="signal peptide" evidence="2">
    <location>
        <begin position="1"/>
        <end position="23"/>
    </location>
</feature>